<dbReference type="Proteomes" id="UP000000768">
    <property type="component" value="Chromosome 7"/>
</dbReference>
<name>A0A1B6PIC8_SORBI</name>
<organism evidence="1 2">
    <name type="scientific">Sorghum bicolor</name>
    <name type="common">Sorghum</name>
    <name type="synonym">Sorghum vulgare</name>
    <dbReference type="NCBI Taxonomy" id="4558"/>
    <lineage>
        <taxon>Eukaryota</taxon>
        <taxon>Viridiplantae</taxon>
        <taxon>Streptophyta</taxon>
        <taxon>Embryophyta</taxon>
        <taxon>Tracheophyta</taxon>
        <taxon>Spermatophyta</taxon>
        <taxon>Magnoliopsida</taxon>
        <taxon>Liliopsida</taxon>
        <taxon>Poales</taxon>
        <taxon>Poaceae</taxon>
        <taxon>PACMAD clade</taxon>
        <taxon>Panicoideae</taxon>
        <taxon>Andropogonodae</taxon>
        <taxon>Andropogoneae</taxon>
        <taxon>Sorghinae</taxon>
        <taxon>Sorghum</taxon>
    </lineage>
</organism>
<dbReference type="Gramene" id="KXG25441">
    <property type="protein sequence ID" value="KXG25441"/>
    <property type="gene ID" value="SORBI_3007G179100"/>
</dbReference>
<protein>
    <submittedName>
        <fullName evidence="1">Uncharacterized protein</fullName>
    </submittedName>
</protein>
<reference evidence="2" key="2">
    <citation type="journal article" date="2018" name="Plant J.">
        <title>The Sorghum bicolor reference genome: improved assembly, gene annotations, a transcriptome atlas, and signatures of genome organization.</title>
        <authorList>
            <person name="McCormick R.F."/>
            <person name="Truong S.K."/>
            <person name="Sreedasyam A."/>
            <person name="Jenkins J."/>
            <person name="Shu S."/>
            <person name="Sims D."/>
            <person name="Kennedy M."/>
            <person name="Amirebrahimi M."/>
            <person name="Weers B.D."/>
            <person name="McKinley B."/>
            <person name="Mattison A."/>
            <person name="Morishige D.T."/>
            <person name="Grimwood J."/>
            <person name="Schmutz J."/>
            <person name="Mullet J.E."/>
        </authorList>
    </citation>
    <scope>NUCLEOTIDE SEQUENCE [LARGE SCALE GENOMIC DNA]</scope>
    <source>
        <strain evidence="2">cv. BTx623</strain>
    </source>
</reference>
<reference evidence="1 2" key="1">
    <citation type="journal article" date="2009" name="Nature">
        <title>The Sorghum bicolor genome and the diversification of grasses.</title>
        <authorList>
            <person name="Paterson A.H."/>
            <person name="Bowers J.E."/>
            <person name="Bruggmann R."/>
            <person name="Dubchak I."/>
            <person name="Grimwood J."/>
            <person name="Gundlach H."/>
            <person name="Haberer G."/>
            <person name="Hellsten U."/>
            <person name="Mitros T."/>
            <person name="Poliakov A."/>
            <person name="Schmutz J."/>
            <person name="Spannagl M."/>
            <person name="Tang H."/>
            <person name="Wang X."/>
            <person name="Wicker T."/>
            <person name="Bharti A.K."/>
            <person name="Chapman J."/>
            <person name="Feltus F.A."/>
            <person name="Gowik U."/>
            <person name="Grigoriev I.V."/>
            <person name="Lyons E."/>
            <person name="Maher C.A."/>
            <person name="Martis M."/>
            <person name="Narechania A."/>
            <person name="Otillar R.P."/>
            <person name="Penning B.W."/>
            <person name="Salamov A.A."/>
            <person name="Wang Y."/>
            <person name="Zhang L."/>
            <person name="Carpita N.C."/>
            <person name="Freeling M."/>
            <person name="Gingle A.R."/>
            <person name="Hash C.T."/>
            <person name="Keller B."/>
            <person name="Klein P."/>
            <person name="Kresovich S."/>
            <person name="McCann M.C."/>
            <person name="Ming R."/>
            <person name="Peterson D.G."/>
            <person name="Mehboob-ur-Rahman"/>
            <person name="Ware D."/>
            <person name="Westhoff P."/>
            <person name="Mayer K.F."/>
            <person name="Messing J."/>
            <person name="Rokhsar D.S."/>
        </authorList>
    </citation>
    <scope>NUCLEOTIDE SEQUENCE [LARGE SCALE GENOMIC DNA]</scope>
    <source>
        <strain evidence="2">cv. BTx623</strain>
    </source>
</reference>
<accession>A0A1B6PIC8</accession>
<dbReference type="AlphaFoldDB" id="A0A1B6PIC8"/>
<evidence type="ECO:0000313" key="1">
    <source>
        <dbReference type="EMBL" id="KXG25441.1"/>
    </source>
</evidence>
<dbReference type="InParanoid" id="A0A1B6PIC8"/>
<proteinExistence type="predicted"/>
<sequence length="117" mass="12801">MPLRLCYPTKRKRRCKKATSIFRVHLATSFLCRGHGNPCWSGLGLRSCSTPREGGLVEGLRPARLWPSSAPSGGCRLQSGWRPGDSIPELRGLGLEVCILKPSMGLDGPNWCEPLSL</sequence>
<dbReference type="EMBL" id="CM000766">
    <property type="protein sequence ID" value="KXG25441.1"/>
    <property type="molecule type" value="Genomic_DNA"/>
</dbReference>
<gene>
    <name evidence="1" type="ORF">SORBI_3007G179100</name>
</gene>
<evidence type="ECO:0000313" key="2">
    <source>
        <dbReference type="Proteomes" id="UP000000768"/>
    </source>
</evidence>
<keyword evidence="2" id="KW-1185">Reference proteome</keyword>